<feature type="chain" id="PRO_5001512314" description="Lumazine-binding protein" evidence="1">
    <location>
        <begin position="29"/>
        <end position="430"/>
    </location>
</feature>
<dbReference type="InterPro" id="IPR039437">
    <property type="entry name" value="FrzH/put_lumazine-bd"/>
</dbReference>
<name>A0A023BT66_9FLAO</name>
<keyword evidence="3" id="KW-1185">Reference proteome</keyword>
<dbReference type="STRING" id="1317122.ATO12_19555"/>
<dbReference type="AlphaFoldDB" id="A0A023BT66"/>
<dbReference type="EMBL" id="AQRA01000006">
    <property type="protein sequence ID" value="EZH73202.1"/>
    <property type="molecule type" value="Genomic_DNA"/>
</dbReference>
<evidence type="ECO:0000256" key="1">
    <source>
        <dbReference type="SAM" id="SignalP"/>
    </source>
</evidence>
<proteinExistence type="predicted"/>
<reference evidence="2 3" key="1">
    <citation type="submission" date="2014-04" db="EMBL/GenBank/DDBJ databases">
        <title>Aquimarina sp. 22II-S11-z7 Genome Sequencing.</title>
        <authorList>
            <person name="Lai Q."/>
        </authorList>
    </citation>
    <scope>NUCLEOTIDE SEQUENCE [LARGE SCALE GENOMIC DNA]</scope>
    <source>
        <strain evidence="2 3">22II-S11-z7</strain>
    </source>
</reference>
<dbReference type="eggNOG" id="ENOG502ZBC0">
    <property type="taxonomic scope" value="Bacteria"/>
</dbReference>
<accession>A0A023BT66</accession>
<gene>
    <name evidence="2" type="ORF">ATO12_19555</name>
</gene>
<feature type="signal peptide" evidence="1">
    <location>
        <begin position="1"/>
        <end position="28"/>
    </location>
</feature>
<protein>
    <recommendedName>
        <fullName evidence="4">Lumazine-binding protein</fullName>
    </recommendedName>
</protein>
<sequence length="430" mass="51214">MKNTQQNNLFLITSFLLLAVLHFPKSSAQHTTTEQYFRHMRYNHVSPHVRIHGIHEINQQEAQRTSHYVFKYNEKKQLIEIINYHYHDQRKHPLATIGAHKTVFEYTNSEETRIFFDKKGNRMTNDREVYKEVYQYDKNGFINALDFYDLNDDPMESNWKIANYRWSKNKKMVVEKRYDLQSKPVNISPYFEFGITGILYRKDGSPKANYNLNEKLEVQENSIGIASYEDTYDEYGNHVRYSYHNAKGELTKNQWNFAANNQEFDDKGYLIKGAMFDENNELIHKRNFPSVTRIRMASPVSKKDSIEISEKALGYLIALQELKPDLMKEVFHKDLAKRTMGFDREKQKEVIRETSYEQMIEFAKSWNKSGTKFPPKPSNKIKILDIYNRIATVKLISDNWVEYLHLVKTNDQWQIINLLWQHKNVDRYPN</sequence>
<dbReference type="OrthoDB" id="5732224at2"/>
<organism evidence="2 3">
    <name type="scientific">Aquimarina atlantica</name>
    <dbReference type="NCBI Taxonomy" id="1317122"/>
    <lineage>
        <taxon>Bacteria</taxon>
        <taxon>Pseudomonadati</taxon>
        <taxon>Bacteroidota</taxon>
        <taxon>Flavobacteriia</taxon>
        <taxon>Flavobacteriales</taxon>
        <taxon>Flavobacteriaceae</taxon>
        <taxon>Aquimarina</taxon>
    </lineage>
</organism>
<dbReference type="Gene3D" id="3.10.450.50">
    <property type="match status" value="1"/>
</dbReference>
<dbReference type="InterPro" id="IPR032710">
    <property type="entry name" value="NTF2-like_dom_sf"/>
</dbReference>
<dbReference type="Pfam" id="PF12893">
    <property type="entry name" value="Lumazine_bd_2"/>
    <property type="match status" value="1"/>
</dbReference>
<dbReference type="Proteomes" id="UP000023541">
    <property type="component" value="Unassembled WGS sequence"/>
</dbReference>
<evidence type="ECO:0000313" key="2">
    <source>
        <dbReference type="EMBL" id="EZH73202.1"/>
    </source>
</evidence>
<evidence type="ECO:0008006" key="4">
    <source>
        <dbReference type="Google" id="ProtNLM"/>
    </source>
</evidence>
<comment type="caution">
    <text evidence="2">The sequence shown here is derived from an EMBL/GenBank/DDBJ whole genome shotgun (WGS) entry which is preliminary data.</text>
</comment>
<dbReference type="RefSeq" id="WP_081802081.1">
    <property type="nucleotide sequence ID" value="NZ_AQRA01000006.1"/>
</dbReference>
<evidence type="ECO:0000313" key="3">
    <source>
        <dbReference type="Proteomes" id="UP000023541"/>
    </source>
</evidence>
<keyword evidence="1" id="KW-0732">Signal</keyword>
<dbReference type="SUPFAM" id="SSF54427">
    <property type="entry name" value="NTF2-like"/>
    <property type="match status" value="1"/>
</dbReference>